<comment type="subunit">
    <text evidence="3">Homotrimer.</text>
</comment>
<dbReference type="EC" id="4.1.3.16" evidence="6"/>
<evidence type="ECO:0000256" key="1">
    <source>
        <dbReference type="ARBA" id="ARBA00004761"/>
    </source>
</evidence>
<name>A0ABZ3CHJ2_9STAP</name>
<gene>
    <name evidence="6" type="ORF">RQP18_12200</name>
</gene>
<proteinExistence type="inferred from homology"/>
<dbReference type="PANTHER" id="PTHR30246">
    <property type="entry name" value="2-KETO-3-DEOXY-6-PHOSPHOGLUCONATE ALDOLASE"/>
    <property type="match status" value="1"/>
</dbReference>
<keyword evidence="7" id="KW-1185">Reference proteome</keyword>
<sequence>MKKFDVLNEIRENYLIAVVRGKGFEDTVKMIENIIEGGIKNIEITYTTPKASALIEHFATNSEACVGAGTVMSRETADEAIRRGAQYLVSPHFDKDIAALCNQNQIPYLPGCATATEIVEAMKSGVDVIKIFPGGVLGASFIKDIKGPIPHANLMPSGGVNKENMADWIDNGAFAIGIGSALAKGYDGSNPEVVKENTEAFVAAYQKAVKGEQP</sequence>
<organism evidence="6 7">
    <name type="scientific">Salinicoccus bachuensis</name>
    <dbReference type="NCBI Taxonomy" id="3136731"/>
    <lineage>
        <taxon>Bacteria</taxon>
        <taxon>Bacillati</taxon>
        <taxon>Bacillota</taxon>
        <taxon>Bacilli</taxon>
        <taxon>Bacillales</taxon>
        <taxon>Staphylococcaceae</taxon>
        <taxon>Salinicoccus</taxon>
    </lineage>
</organism>
<accession>A0ABZ3CHJ2</accession>
<evidence type="ECO:0000256" key="3">
    <source>
        <dbReference type="ARBA" id="ARBA00011233"/>
    </source>
</evidence>
<protein>
    <submittedName>
        <fullName evidence="6">Bifunctional 2-keto-4-hydroxyglutarate aldolase/2-keto-3-deoxy-6-phosphogluconate aldolase</fullName>
        <ecNumber evidence="6">4.1.2.14</ecNumber>
        <ecNumber evidence="6">4.1.3.16</ecNumber>
    </submittedName>
</protein>
<evidence type="ECO:0000256" key="4">
    <source>
        <dbReference type="ARBA" id="ARBA00023239"/>
    </source>
</evidence>
<dbReference type="SUPFAM" id="SSF51569">
    <property type="entry name" value="Aldolase"/>
    <property type="match status" value="1"/>
</dbReference>
<keyword evidence="5" id="KW-0119">Carbohydrate metabolism</keyword>
<dbReference type="EMBL" id="CP138333">
    <property type="protein sequence ID" value="WZX29404.1"/>
    <property type="molecule type" value="Genomic_DNA"/>
</dbReference>
<dbReference type="Proteomes" id="UP001455384">
    <property type="component" value="Chromosome"/>
</dbReference>
<evidence type="ECO:0000313" key="6">
    <source>
        <dbReference type="EMBL" id="WZX29404.1"/>
    </source>
</evidence>
<evidence type="ECO:0000256" key="2">
    <source>
        <dbReference type="ARBA" id="ARBA00006906"/>
    </source>
</evidence>
<dbReference type="CDD" id="cd00452">
    <property type="entry name" value="KDPG_aldolase"/>
    <property type="match status" value="1"/>
</dbReference>
<reference evidence="7" key="1">
    <citation type="submission" date="2023-10" db="EMBL/GenBank/DDBJ databases">
        <title>Genome analysis and identification of Salinococcus sp. Bachu38 nov., a PGPR from the rhizosphere of Tamarix.</title>
        <authorList>
            <person name="Liang Z."/>
            <person name="Zhang X."/>
            <person name="Jia J."/>
            <person name="Chen X."/>
            <person name="Wang Y."/>
            <person name="Wang Q."/>
            <person name="Wang R."/>
        </authorList>
    </citation>
    <scope>NUCLEOTIDE SEQUENCE [LARGE SCALE GENOMIC DNA]</scope>
    <source>
        <strain evidence="7">Bachu38</strain>
    </source>
</reference>
<dbReference type="GO" id="GO:0008700">
    <property type="term" value="F:(R,S)-4-hydroxy-2-oxoglutarate aldolase activity"/>
    <property type="evidence" value="ECO:0007669"/>
    <property type="project" value="UniProtKB-EC"/>
</dbReference>
<keyword evidence="4 6" id="KW-0456">Lyase</keyword>
<dbReference type="NCBIfam" id="NF005119">
    <property type="entry name" value="PRK06552.1"/>
    <property type="match status" value="1"/>
</dbReference>
<evidence type="ECO:0000313" key="7">
    <source>
        <dbReference type="Proteomes" id="UP001455384"/>
    </source>
</evidence>
<evidence type="ECO:0000256" key="5">
    <source>
        <dbReference type="ARBA" id="ARBA00023277"/>
    </source>
</evidence>
<dbReference type="PANTHER" id="PTHR30246:SF1">
    <property type="entry name" value="2-DEHYDRO-3-DEOXY-6-PHOSPHOGALACTONATE ALDOLASE-RELATED"/>
    <property type="match status" value="1"/>
</dbReference>
<dbReference type="GO" id="GO:0008675">
    <property type="term" value="F:2-dehydro-3-deoxy-phosphogluconate aldolase activity"/>
    <property type="evidence" value="ECO:0007669"/>
    <property type="project" value="UniProtKB-EC"/>
</dbReference>
<dbReference type="NCBIfam" id="TIGR01182">
    <property type="entry name" value="eda"/>
    <property type="match status" value="1"/>
</dbReference>
<comment type="similarity">
    <text evidence="2">Belongs to the KHG/KDPG aldolase family.</text>
</comment>
<dbReference type="InterPro" id="IPR000887">
    <property type="entry name" value="Aldlse_KDPG_KHG"/>
</dbReference>
<dbReference type="RefSeq" id="WP_342387968.1">
    <property type="nucleotide sequence ID" value="NZ_CP138333.2"/>
</dbReference>
<dbReference type="InterPro" id="IPR013785">
    <property type="entry name" value="Aldolase_TIM"/>
</dbReference>
<comment type="pathway">
    <text evidence="1">Carbohydrate acid metabolism.</text>
</comment>
<dbReference type="Gene3D" id="3.20.20.70">
    <property type="entry name" value="Aldolase class I"/>
    <property type="match status" value="1"/>
</dbReference>
<dbReference type="Pfam" id="PF01081">
    <property type="entry name" value="Aldolase"/>
    <property type="match status" value="1"/>
</dbReference>
<dbReference type="EC" id="4.1.2.14" evidence="6"/>